<evidence type="ECO:0000256" key="1">
    <source>
        <dbReference type="SAM" id="MobiDB-lite"/>
    </source>
</evidence>
<reference evidence="4" key="1">
    <citation type="submission" date="2017-01" db="EMBL/GenBank/DDBJ databases">
        <title>Comparative genomics of anhydrobiosis in the tardigrade Hypsibius dujardini.</title>
        <authorList>
            <person name="Yoshida Y."/>
            <person name="Koutsovoulos G."/>
            <person name="Laetsch D."/>
            <person name="Stevens L."/>
            <person name="Kumar S."/>
            <person name="Horikawa D."/>
            <person name="Ishino K."/>
            <person name="Komine S."/>
            <person name="Tomita M."/>
            <person name="Blaxter M."/>
            <person name="Arakawa K."/>
        </authorList>
    </citation>
    <scope>NUCLEOTIDE SEQUENCE [LARGE SCALE GENOMIC DNA]</scope>
    <source>
        <strain evidence="4">Z151</strain>
    </source>
</reference>
<feature type="compositionally biased region" description="Polar residues" evidence="1">
    <location>
        <begin position="41"/>
        <end position="56"/>
    </location>
</feature>
<dbReference type="AlphaFoldDB" id="A0A1W0XDY2"/>
<evidence type="ECO:0008006" key="5">
    <source>
        <dbReference type="Google" id="ProtNLM"/>
    </source>
</evidence>
<evidence type="ECO:0000313" key="4">
    <source>
        <dbReference type="Proteomes" id="UP000192578"/>
    </source>
</evidence>
<name>A0A1W0XDY2_HYPEX</name>
<dbReference type="SUPFAM" id="SSF57610">
    <property type="entry name" value="Thyroglobulin type-1 domain"/>
    <property type="match status" value="1"/>
</dbReference>
<evidence type="ECO:0000313" key="3">
    <source>
        <dbReference type="EMBL" id="OQV25618.1"/>
    </source>
</evidence>
<feature type="chain" id="PRO_5013366008" description="Thyroglobulin type-1 domain-containing protein" evidence="2">
    <location>
        <begin position="21"/>
        <end position="208"/>
    </location>
</feature>
<sequence length="208" mass="22569">MAFYLLFLMVSSVYVISVESASQEIDTSCSAYRKLAETDSSKSTGPQPSKVVTINSKAGSNGPFGGSSMIQIETPSAAIWIPKCETGDFQNMPNLPAYLSLQKRQLNNEQFCVIPRSGAIVFDPAKNLPKGGKLPTKIYCECNVYKNVFHGAHGRGLKGPDCDPIDGSYKPLQQYPDGACSCFSKDGKLRSSDYKCDKKDPCTNAVLV</sequence>
<feature type="region of interest" description="Disordered" evidence="1">
    <location>
        <begin position="37"/>
        <end position="56"/>
    </location>
</feature>
<dbReference type="InterPro" id="IPR036857">
    <property type="entry name" value="Thyroglobulin_1_sf"/>
</dbReference>
<accession>A0A1W0XDY2</accession>
<keyword evidence="2" id="KW-0732">Signal</keyword>
<feature type="signal peptide" evidence="2">
    <location>
        <begin position="1"/>
        <end position="20"/>
    </location>
</feature>
<dbReference type="Proteomes" id="UP000192578">
    <property type="component" value="Unassembled WGS sequence"/>
</dbReference>
<evidence type="ECO:0000256" key="2">
    <source>
        <dbReference type="SAM" id="SignalP"/>
    </source>
</evidence>
<comment type="caution">
    <text evidence="3">The sequence shown here is derived from an EMBL/GenBank/DDBJ whole genome shotgun (WGS) entry which is preliminary data.</text>
</comment>
<organism evidence="3 4">
    <name type="scientific">Hypsibius exemplaris</name>
    <name type="common">Freshwater tardigrade</name>
    <dbReference type="NCBI Taxonomy" id="2072580"/>
    <lineage>
        <taxon>Eukaryota</taxon>
        <taxon>Metazoa</taxon>
        <taxon>Ecdysozoa</taxon>
        <taxon>Tardigrada</taxon>
        <taxon>Eutardigrada</taxon>
        <taxon>Parachela</taxon>
        <taxon>Hypsibioidea</taxon>
        <taxon>Hypsibiidae</taxon>
        <taxon>Hypsibius</taxon>
    </lineage>
</organism>
<dbReference type="EMBL" id="MTYJ01000002">
    <property type="protein sequence ID" value="OQV25618.1"/>
    <property type="molecule type" value="Genomic_DNA"/>
</dbReference>
<keyword evidence="4" id="KW-1185">Reference proteome</keyword>
<protein>
    <recommendedName>
        <fullName evidence="5">Thyroglobulin type-1 domain-containing protein</fullName>
    </recommendedName>
</protein>
<proteinExistence type="predicted"/>
<gene>
    <name evidence="3" type="ORF">BV898_00554</name>
</gene>